<dbReference type="EMBL" id="RCMK01000215">
    <property type="protein sequence ID" value="KAG2943615.1"/>
    <property type="molecule type" value="Genomic_DNA"/>
</dbReference>
<dbReference type="GO" id="GO:0003964">
    <property type="term" value="F:RNA-directed DNA polymerase activity"/>
    <property type="evidence" value="ECO:0007669"/>
    <property type="project" value="UniProtKB-KW"/>
</dbReference>
<protein>
    <recommendedName>
        <fullName evidence="9">Reverse transcriptase RNase H-like domain-containing protein</fullName>
    </recommendedName>
</protein>
<dbReference type="EMBL" id="RCMI01000104">
    <property type="protein sequence ID" value="KAG2934532.1"/>
    <property type="molecule type" value="Genomic_DNA"/>
</dbReference>
<dbReference type="AlphaFoldDB" id="A0A8T1DQC7"/>
<proteinExistence type="predicted"/>
<evidence type="ECO:0000313" key="14">
    <source>
        <dbReference type="EMBL" id="KAG3215606.1"/>
    </source>
</evidence>
<dbReference type="Pfam" id="PF17917">
    <property type="entry name" value="RT_RNaseH"/>
    <property type="match status" value="1"/>
</dbReference>
<organism evidence="12 15">
    <name type="scientific">Phytophthora cactorum</name>
    <dbReference type="NCBI Taxonomy" id="29920"/>
    <lineage>
        <taxon>Eukaryota</taxon>
        <taxon>Sar</taxon>
        <taxon>Stramenopiles</taxon>
        <taxon>Oomycota</taxon>
        <taxon>Peronosporomycetes</taxon>
        <taxon>Peronosporales</taxon>
        <taxon>Peronosporaceae</taxon>
        <taxon>Phytophthora</taxon>
    </lineage>
</organism>
<name>A0A8T1DQC7_9STRA</name>
<evidence type="ECO:0000256" key="8">
    <source>
        <dbReference type="ARBA" id="ARBA00022918"/>
    </source>
</evidence>
<evidence type="ECO:0000313" key="12">
    <source>
        <dbReference type="EMBL" id="KAG2943615.1"/>
    </source>
</evidence>
<dbReference type="InterPro" id="IPR051320">
    <property type="entry name" value="Viral_Replic_Matur_Polypro"/>
</dbReference>
<dbReference type="GO" id="GO:0004519">
    <property type="term" value="F:endonuclease activity"/>
    <property type="evidence" value="ECO:0007669"/>
    <property type="project" value="UniProtKB-KW"/>
</dbReference>
<dbReference type="SUPFAM" id="SSF56672">
    <property type="entry name" value="DNA/RNA polymerases"/>
    <property type="match status" value="1"/>
</dbReference>
<evidence type="ECO:0000256" key="1">
    <source>
        <dbReference type="ARBA" id="ARBA00022670"/>
    </source>
</evidence>
<evidence type="ECO:0000313" key="15">
    <source>
        <dbReference type="Proteomes" id="UP000736787"/>
    </source>
</evidence>
<reference evidence="12" key="1">
    <citation type="submission" date="2018-10" db="EMBL/GenBank/DDBJ databases">
        <title>Effector identification in a new, highly contiguous assembly of the strawberry crown rot pathogen Phytophthora cactorum.</title>
        <authorList>
            <person name="Armitage A.D."/>
            <person name="Nellist C.F."/>
            <person name="Bates H."/>
            <person name="Vickerstaff R.J."/>
            <person name="Harrison R.J."/>
        </authorList>
    </citation>
    <scope>NUCLEOTIDE SEQUENCE</scope>
    <source>
        <strain evidence="10">15-7</strain>
        <strain evidence="11">4032</strain>
        <strain evidence="12">4040</strain>
        <strain evidence="13">P415</strain>
        <strain evidence="14">P421</strain>
    </source>
</reference>
<evidence type="ECO:0000313" key="13">
    <source>
        <dbReference type="EMBL" id="KAG2991068.1"/>
    </source>
</evidence>
<dbReference type="GO" id="GO:0006508">
    <property type="term" value="P:proteolysis"/>
    <property type="evidence" value="ECO:0007669"/>
    <property type="project" value="UniProtKB-KW"/>
</dbReference>
<comment type="caution">
    <text evidence="12">The sequence shown here is derived from an EMBL/GenBank/DDBJ whole genome shotgun (WGS) entry which is preliminary data.</text>
</comment>
<evidence type="ECO:0000259" key="9">
    <source>
        <dbReference type="Pfam" id="PF17917"/>
    </source>
</evidence>
<keyword evidence="5" id="KW-0064">Aspartyl protease</keyword>
<dbReference type="EMBL" id="RCMG01000091">
    <property type="protein sequence ID" value="KAG2863986.1"/>
    <property type="molecule type" value="Genomic_DNA"/>
</dbReference>
<evidence type="ECO:0000256" key="2">
    <source>
        <dbReference type="ARBA" id="ARBA00022679"/>
    </source>
</evidence>
<evidence type="ECO:0000256" key="7">
    <source>
        <dbReference type="ARBA" id="ARBA00022801"/>
    </source>
</evidence>
<gene>
    <name evidence="10" type="ORF">PC113_g4977</name>
    <name evidence="11" type="ORF">PC115_g5150</name>
    <name evidence="12" type="ORF">PC117_g9416</name>
    <name evidence="13" type="ORF">PC118_g5287</name>
    <name evidence="14" type="ORF">PC129_g13513</name>
</gene>
<dbReference type="PANTHER" id="PTHR33064:SF37">
    <property type="entry name" value="RIBONUCLEASE H"/>
    <property type="match status" value="1"/>
</dbReference>
<keyword evidence="7" id="KW-0378">Hydrolase</keyword>
<keyword evidence="6" id="KW-0255">Endonuclease</keyword>
<dbReference type="InterPro" id="IPR043502">
    <property type="entry name" value="DNA/RNA_pol_sf"/>
</dbReference>
<dbReference type="Proteomes" id="UP000774804">
    <property type="component" value="Unassembled WGS sequence"/>
</dbReference>
<evidence type="ECO:0000313" key="11">
    <source>
        <dbReference type="EMBL" id="KAG2934532.1"/>
    </source>
</evidence>
<dbReference type="EMBL" id="RCML01000107">
    <property type="protein sequence ID" value="KAG2991068.1"/>
    <property type="molecule type" value="Genomic_DNA"/>
</dbReference>
<dbReference type="PANTHER" id="PTHR33064">
    <property type="entry name" value="POL PROTEIN"/>
    <property type="match status" value="1"/>
</dbReference>
<dbReference type="Proteomes" id="UP000697107">
    <property type="component" value="Unassembled WGS sequence"/>
</dbReference>
<dbReference type="EMBL" id="RCMV01000545">
    <property type="protein sequence ID" value="KAG3215606.1"/>
    <property type="molecule type" value="Genomic_DNA"/>
</dbReference>
<dbReference type="Gene3D" id="3.30.70.270">
    <property type="match status" value="2"/>
</dbReference>
<evidence type="ECO:0000256" key="3">
    <source>
        <dbReference type="ARBA" id="ARBA00022695"/>
    </source>
</evidence>
<dbReference type="GO" id="GO:0004190">
    <property type="term" value="F:aspartic-type endopeptidase activity"/>
    <property type="evidence" value="ECO:0007669"/>
    <property type="project" value="UniProtKB-KW"/>
</dbReference>
<dbReference type="InterPro" id="IPR041373">
    <property type="entry name" value="RT_RNaseH"/>
</dbReference>
<keyword evidence="3" id="KW-0548">Nucleotidyltransferase</keyword>
<evidence type="ECO:0000313" key="10">
    <source>
        <dbReference type="EMBL" id="KAG2863986.1"/>
    </source>
</evidence>
<keyword evidence="4" id="KW-0540">Nuclease</keyword>
<accession>A0A8T1DQC7</accession>
<evidence type="ECO:0000256" key="5">
    <source>
        <dbReference type="ARBA" id="ARBA00022750"/>
    </source>
</evidence>
<dbReference type="Proteomes" id="UP000735874">
    <property type="component" value="Unassembled WGS sequence"/>
</dbReference>
<dbReference type="Proteomes" id="UP000736787">
    <property type="component" value="Unassembled WGS sequence"/>
</dbReference>
<evidence type="ECO:0000256" key="4">
    <source>
        <dbReference type="ARBA" id="ARBA00022722"/>
    </source>
</evidence>
<keyword evidence="8" id="KW-0695">RNA-directed DNA polymerase</keyword>
<feature type="domain" description="Reverse transcriptase RNase H-like" evidence="9">
    <location>
        <begin position="224"/>
        <end position="322"/>
    </location>
</feature>
<dbReference type="VEuPathDB" id="FungiDB:PC110_g17356"/>
<evidence type="ECO:0000256" key="6">
    <source>
        <dbReference type="ARBA" id="ARBA00022759"/>
    </source>
</evidence>
<dbReference type="InterPro" id="IPR043128">
    <property type="entry name" value="Rev_trsase/Diguanyl_cyclase"/>
</dbReference>
<keyword evidence="1" id="KW-0645">Protease</keyword>
<keyword evidence="2" id="KW-0808">Transferase</keyword>
<dbReference type="Proteomes" id="UP000760860">
    <property type="component" value="Unassembled WGS sequence"/>
</dbReference>
<sequence>MIYQRMIDNALWGLVQPIGGWKQYAGRMHEAELQSLAKRHETDDASLEATTNRAAIRTKFTANHKASRAMDPLQELVNSPDADMFSTGEPDESSLVPVLELRSFVDDNCFGGETFDSCLATFNRLLARFEDCRISVSFTKSLFIKSKVDFLSHEVSRVGIRADSKKMQAIAALPFPTSKKGMQSFLGALNYYGRFIQDIAVYGAALYQLKDGDFDGGDLQLRSREVHIMLFANAWALSATLLQEHESTLHPVLFRDRVLKDAEMNYHPAEKEDLALQLMLKACFTTLAGKRIKVYTRFSTLEWLTKSKTLFGRAVQFAVMLSPWHLVCQKRTSSLLNFYSRR</sequence>